<reference evidence="4" key="1">
    <citation type="submission" date="2021-07" db="EMBL/GenBank/DDBJ databases">
        <authorList>
            <person name="Catto M.A."/>
            <person name="Jacobson A."/>
            <person name="Kennedy G."/>
            <person name="Labadie P."/>
            <person name="Hunt B.G."/>
            <person name="Srinivasan R."/>
        </authorList>
    </citation>
    <scope>NUCLEOTIDE SEQUENCE</scope>
    <source>
        <strain evidence="4">PL_HMW_Pooled</strain>
        <tissue evidence="4">Head</tissue>
    </source>
</reference>
<feature type="compositionally biased region" description="Basic and acidic residues" evidence="2">
    <location>
        <begin position="144"/>
        <end position="154"/>
    </location>
</feature>
<proteinExistence type="predicted"/>
<name>A0AAE1LUM3_9NEOP</name>
<evidence type="ECO:0000313" key="5">
    <source>
        <dbReference type="Proteomes" id="UP001219518"/>
    </source>
</evidence>
<dbReference type="Proteomes" id="UP001219518">
    <property type="component" value="Unassembled WGS sequence"/>
</dbReference>
<feature type="region of interest" description="Disordered" evidence="2">
    <location>
        <begin position="110"/>
        <end position="154"/>
    </location>
</feature>
<dbReference type="AlphaFoldDB" id="A0AAE1LUM3"/>
<feature type="coiled-coil region" evidence="1">
    <location>
        <begin position="384"/>
        <end position="418"/>
    </location>
</feature>
<feature type="compositionally biased region" description="Basic residues" evidence="2">
    <location>
        <begin position="51"/>
        <end position="74"/>
    </location>
</feature>
<evidence type="ECO:0000313" key="4">
    <source>
        <dbReference type="EMBL" id="KAK3933216.1"/>
    </source>
</evidence>
<accession>A0AAE1LUM3</accession>
<dbReference type="InterPro" id="IPR048365">
    <property type="entry name" value="TNP-like_RNaseH_N"/>
</dbReference>
<reference evidence="4" key="2">
    <citation type="journal article" date="2023" name="BMC Genomics">
        <title>Pest status, molecular evolution, and epigenetic factors derived from the genome assembly of Frankliniella fusca, a thysanopteran phytovirus vector.</title>
        <authorList>
            <person name="Catto M.A."/>
            <person name="Labadie P.E."/>
            <person name="Jacobson A.L."/>
            <person name="Kennedy G.G."/>
            <person name="Srinivasan R."/>
            <person name="Hunt B.G."/>
        </authorList>
    </citation>
    <scope>NUCLEOTIDE SEQUENCE</scope>
    <source>
        <strain evidence="4">PL_HMW_Pooled</strain>
    </source>
</reference>
<comment type="caution">
    <text evidence="4">The sequence shown here is derived from an EMBL/GenBank/DDBJ whole genome shotgun (WGS) entry which is preliminary data.</text>
</comment>
<organism evidence="4 5">
    <name type="scientific">Frankliniella fusca</name>
    <dbReference type="NCBI Taxonomy" id="407009"/>
    <lineage>
        <taxon>Eukaryota</taxon>
        <taxon>Metazoa</taxon>
        <taxon>Ecdysozoa</taxon>
        <taxon>Arthropoda</taxon>
        <taxon>Hexapoda</taxon>
        <taxon>Insecta</taxon>
        <taxon>Pterygota</taxon>
        <taxon>Neoptera</taxon>
        <taxon>Paraneoptera</taxon>
        <taxon>Thysanoptera</taxon>
        <taxon>Terebrantia</taxon>
        <taxon>Thripoidea</taxon>
        <taxon>Thripidae</taxon>
        <taxon>Frankliniella</taxon>
    </lineage>
</organism>
<evidence type="ECO:0000259" key="3">
    <source>
        <dbReference type="Pfam" id="PF21787"/>
    </source>
</evidence>
<keyword evidence="1" id="KW-0175">Coiled coil</keyword>
<feature type="region of interest" description="Disordered" evidence="2">
    <location>
        <begin position="28"/>
        <end position="76"/>
    </location>
</feature>
<gene>
    <name evidence="4" type="ORF">KUF71_017477</name>
</gene>
<sequence length="579" mass="66360">MEDVSTRSSSSDLFADFIKDEEEQIVLPVIPPTAQPEEPCPASKLPDVPSKRKHPKNSRQRRVGPRRKKHKALRQKVEVLDMINEENEDISVQNVHQEQKDMQEQQVIHEVQDVNRDKSNNVLPTGKRKYVKRKGQVSAPRKYSNKEAKKEQPVHCDLDSTLDKSDLILDIPDGNDFEEHEFLFNSPDLQKTEALEILKQNLEGLLERSAWIIDISHGLCRLALLTKAPNIAVEKALVWNSAGKSTERVEIFIHNKPLPKPNFLWNIAQPDHDNLKLVAQYLSKLTTLLETVHVCEGVASYKNYWSSACENGLGEIEASIYNGNCHYRSVSCSLIVMESKSCSACGNDYMRFKRRKYKVTNARGKDALKINNRYLPKKLLIAKTEKLAAANKNLKKTVAQLRKRIQKLIKKDNALIDENLSKDFMKILKDNLHKMTPVQKLFWNEQVKAIAKQNVPKGVRWSQMMIKIALHLRMLSPTTYNFLQETGLLQLPSSRRLYDFTHYAEVKEGVQDAILDRLKEKLDKLKSDEHENFFNLLFDEMNIHSDLVITKSGEKSIQDLGDDLANVEGKKELAKKALV</sequence>
<feature type="compositionally biased region" description="Basic and acidic residues" evidence="2">
    <location>
        <begin position="110"/>
        <end position="119"/>
    </location>
</feature>
<protein>
    <submittedName>
        <fullName evidence="4">Transposable element P transposase</fullName>
    </submittedName>
</protein>
<evidence type="ECO:0000256" key="1">
    <source>
        <dbReference type="SAM" id="Coils"/>
    </source>
</evidence>
<feature type="domain" description="Transposable element P transposase-like RNase H" evidence="3">
    <location>
        <begin position="507"/>
        <end position="579"/>
    </location>
</feature>
<dbReference type="EMBL" id="JAHWGI010001443">
    <property type="protein sequence ID" value="KAK3933216.1"/>
    <property type="molecule type" value="Genomic_DNA"/>
</dbReference>
<dbReference type="Pfam" id="PF21787">
    <property type="entry name" value="TNP-like_RNaseH_N"/>
    <property type="match status" value="1"/>
</dbReference>
<evidence type="ECO:0000256" key="2">
    <source>
        <dbReference type="SAM" id="MobiDB-lite"/>
    </source>
</evidence>
<keyword evidence="5" id="KW-1185">Reference proteome</keyword>
<feature type="compositionally biased region" description="Basic residues" evidence="2">
    <location>
        <begin position="126"/>
        <end position="135"/>
    </location>
</feature>